<name>A0A0N5A949_9BILA</name>
<protein>
    <submittedName>
        <fullName evidence="2">DUF4789 domain-containing protein</fullName>
    </submittedName>
</protein>
<accession>A0A0N5A949</accession>
<proteinExistence type="predicted"/>
<dbReference type="Proteomes" id="UP000046393">
    <property type="component" value="Unplaced"/>
</dbReference>
<dbReference type="AlphaFoldDB" id="A0A0N5A949"/>
<keyword evidence="1" id="KW-1185">Reference proteome</keyword>
<reference evidence="2" key="1">
    <citation type="submission" date="2017-02" db="UniProtKB">
        <authorList>
            <consortium name="WormBaseParasite"/>
        </authorList>
    </citation>
    <scope>IDENTIFICATION</scope>
</reference>
<evidence type="ECO:0000313" key="1">
    <source>
        <dbReference type="Proteomes" id="UP000046393"/>
    </source>
</evidence>
<sequence length="200" mass="23234">MLFLCLQAACIELREEYVNACAMLSRHKIPTTTKEFCEAYETVCFDIPENEPDQPTLPTELVCKFFLSKKYKTVNNFTCSPPFQEILHSTPVPSKKHNPKDYTLACRYYKQRYLYVCPDPLRYGQKAVIFCPLYAEKCRVPLPGKPVVPNNEQHSERSMLSTIRNLCAQYKQTAGVFCNNFPITRPEAREACERYKRFCS</sequence>
<dbReference type="WBParaSite" id="SMUV_0000061701-mRNA-1">
    <property type="protein sequence ID" value="SMUV_0000061701-mRNA-1"/>
    <property type="gene ID" value="SMUV_0000061701"/>
</dbReference>
<organism evidence="1 2">
    <name type="scientific">Syphacia muris</name>
    <dbReference type="NCBI Taxonomy" id="451379"/>
    <lineage>
        <taxon>Eukaryota</taxon>
        <taxon>Metazoa</taxon>
        <taxon>Ecdysozoa</taxon>
        <taxon>Nematoda</taxon>
        <taxon>Chromadorea</taxon>
        <taxon>Rhabditida</taxon>
        <taxon>Spirurina</taxon>
        <taxon>Oxyuridomorpha</taxon>
        <taxon>Oxyuroidea</taxon>
        <taxon>Oxyuridae</taxon>
        <taxon>Syphacia</taxon>
    </lineage>
</organism>
<evidence type="ECO:0000313" key="2">
    <source>
        <dbReference type="WBParaSite" id="SMUV_0000061701-mRNA-1"/>
    </source>
</evidence>